<dbReference type="AlphaFoldDB" id="A0A517Y480"/>
<gene>
    <name evidence="2" type="ORF">ETAA8_01200</name>
</gene>
<dbReference type="Gene3D" id="2.130.10.10">
    <property type="entry name" value="YVTN repeat-like/Quinoprotein amine dehydrogenase"/>
    <property type="match status" value="2"/>
</dbReference>
<dbReference type="Pfam" id="PF13360">
    <property type="entry name" value="PQQ_2"/>
    <property type="match status" value="1"/>
</dbReference>
<accession>A0A517Y480</accession>
<dbReference type="EMBL" id="CP036274">
    <property type="protein sequence ID" value="QDU25059.1"/>
    <property type="molecule type" value="Genomic_DNA"/>
</dbReference>
<dbReference type="OrthoDB" id="265514at2"/>
<dbReference type="SUPFAM" id="SSF50998">
    <property type="entry name" value="Quinoprotein alcohol dehydrogenase-like"/>
    <property type="match status" value="1"/>
</dbReference>
<reference evidence="2 3" key="1">
    <citation type="submission" date="2019-02" db="EMBL/GenBank/DDBJ databases">
        <title>Deep-cultivation of Planctomycetes and their phenomic and genomic characterization uncovers novel biology.</title>
        <authorList>
            <person name="Wiegand S."/>
            <person name="Jogler M."/>
            <person name="Boedeker C."/>
            <person name="Pinto D."/>
            <person name="Vollmers J."/>
            <person name="Rivas-Marin E."/>
            <person name="Kohn T."/>
            <person name="Peeters S.H."/>
            <person name="Heuer A."/>
            <person name="Rast P."/>
            <person name="Oberbeckmann S."/>
            <person name="Bunk B."/>
            <person name="Jeske O."/>
            <person name="Meyerdierks A."/>
            <person name="Storesund J.E."/>
            <person name="Kallscheuer N."/>
            <person name="Luecker S."/>
            <person name="Lage O.M."/>
            <person name="Pohl T."/>
            <person name="Merkel B.J."/>
            <person name="Hornburger P."/>
            <person name="Mueller R.-W."/>
            <person name="Bruemmer F."/>
            <person name="Labrenz M."/>
            <person name="Spormann A.M."/>
            <person name="Op den Camp H."/>
            <person name="Overmann J."/>
            <person name="Amann R."/>
            <person name="Jetten M.S.M."/>
            <person name="Mascher T."/>
            <person name="Medema M.H."/>
            <person name="Devos D.P."/>
            <person name="Kaster A.-K."/>
            <person name="Ovreas L."/>
            <person name="Rohde M."/>
            <person name="Galperin M.Y."/>
            <person name="Jogler C."/>
        </authorList>
    </citation>
    <scope>NUCLEOTIDE SEQUENCE [LARGE SCALE GENOMIC DNA]</scope>
    <source>
        <strain evidence="2 3">ETA_A8</strain>
    </source>
</reference>
<dbReference type="KEGG" id="aagg:ETAA8_01200"/>
<evidence type="ECO:0000313" key="3">
    <source>
        <dbReference type="Proteomes" id="UP000315017"/>
    </source>
</evidence>
<protein>
    <submittedName>
        <fullName evidence="2">Outer membrane biogenesis protein BamB</fullName>
    </submittedName>
</protein>
<dbReference type="InterPro" id="IPR002372">
    <property type="entry name" value="PQQ_rpt_dom"/>
</dbReference>
<organism evidence="2 3">
    <name type="scientific">Anatilimnocola aggregata</name>
    <dbReference type="NCBI Taxonomy" id="2528021"/>
    <lineage>
        <taxon>Bacteria</taxon>
        <taxon>Pseudomonadati</taxon>
        <taxon>Planctomycetota</taxon>
        <taxon>Planctomycetia</taxon>
        <taxon>Pirellulales</taxon>
        <taxon>Pirellulaceae</taxon>
        <taxon>Anatilimnocola</taxon>
    </lineage>
</organism>
<dbReference type="PANTHER" id="PTHR34512">
    <property type="entry name" value="CELL SURFACE PROTEIN"/>
    <property type="match status" value="1"/>
</dbReference>
<keyword evidence="3" id="KW-1185">Reference proteome</keyword>
<dbReference type="SMART" id="SM00564">
    <property type="entry name" value="PQQ"/>
    <property type="match status" value="3"/>
</dbReference>
<dbReference type="InterPro" id="IPR011047">
    <property type="entry name" value="Quinoprotein_ADH-like_sf"/>
</dbReference>
<name>A0A517Y480_9BACT</name>
<evidence type="ECO:0000313" key="2">
    <source>
        <dbReference type="EMBL" id="QDU25059.1"/>
    </source>
</evidence>
<dbReference type="PANTHER" id="PTHR34512:SF30">
    <property type="entry name" value="OUTER MEMBRANE PROTEIN ASSEMBLY FACTOR BAMB"/>
    <property type="match status" value="1"/>
</dbReference>
<evidence type="ECO:0000259" key="1">
    <source>
        <dbReference type="Pfam" id="PF13360"/>
    </source>
</evidence>
<dbReference type="InterPro" id="IPR018391">
    <property type="entry name" value="PQQ_b-propeller_rpt"/>
</dbReference>
<sequence length="644" mass="68406">MRVQHMRRLGRVFLILCLAVGARWARGQELPPPKVLATSGEYQIATLKLEGGGEGGTDLPLFLSFRNGQGAAVWFAASQRKDAHRIWIETNSLQLSGDKLQGDLNGRLVKVWAPIADTGTLSLTLSATVERGQVAGTFNGKIGAANVFGKLAGSVLTAAQLRERNSVAREAGWPTYFAAPGGATNAGPLADDLAKARPQWKAEESLPCMWGKGPEDRYPHRACMTGCAGGASSPVIADGRVFVYFYRPSGTIGAAPLPYGAGAPKVASEADVLEFAKKHTPSPHGHRAMIDWYRPFADDIVVAFDAATGQTLWRTELPDRSGNMQAHKWRGLNPTPTVAHGKVFAQGYGGYVYALDAATGKLAWEYGAAATKLIGKGGGPSGTGPLVSGNVVVVAIGGSTIGLDATSGREVWKSPGQHALLWRSAGGEQLIVFAADKLPFEKVECLEPATGKRLWSQPIRFFSGMGYSPTGAMAQIAGDLLIGFAPPSDPQAKPSGGVPQAWKLSAIGAEKAWQGEFLPNDENMPVTLGKDRAYVMGREEIRAYELSSGKLLGSLQGKDAFPGLHGPGSNPWLAVVGNRLLLNPEGQHGGQAFMLLDLDLKPLSAWHPPHPSDSAYACMAAISPVVDGRIFVRGHDGLYCYDLR</sequence>
<proteinExistence type="predicted"/>
<feature type="domain" description="Pyrrolo-quinoline quinone repeat" evidence="1">
    <location>
        <begin position="298"/>
        <end position="461"/>
    </location>
</feature>
<dbReference type="Proteomes" id="UP000315017">
    <property type="component" value="Chromosome"/>
</dbReference>
<dbReference type="InterPro" id="IPR015943">
    <property type="entry name" value="WD40/YVTN_repeat-like_dom_sf"/>
</dbReference>